<dbReference type="GO" id="GO:0005783">
    <property type="term" value="C:endoplasmic reticulum"/>
    <property type="evidence" value="ECO:0007669"/>
    <property type="project" value="TreeGrafter"/>
</dbReference>
<dbReference type="GeneTree" id="ENSGT00940000163457"/>
<dbReference type="InterPro" id="IPR006703">
    <property type="entry name" value="G_AIG1"/>
</dbReference>
<evidence type="ECO:0000256" key="1">
    <source>
        <dbReference type="ARBA" id="ARBA00008535"/>
    </source>
</evidence>
<keyword evidence="3" id="KW-0342">GTP-binding</keyword>
<reference evidence="5" key="2">
    <citation type="submission" date="2025-09" db="UniProtKB">
        <authorList>
            <consortium name="Ensembl"/>
        </authorList>
    </citation>
    <scope>IDENTIFICATION</scope>
</reference>
<comment type="similarity">
    <text evidence="1">Belongs to the TRAFAC class TrmE-Era-EngA-EngB-Septin-like GTPase superfamily. AIG1/Toc34/Toc159-like paraseptin GTPase family. IAN subfamily.</text>
</comment>
<sequence>MPEKSRALQGRQLKFILKLGLLFPDVPGLANPGDSQLRLVLVGKTGAGKSATGNSILGEKVFPSSFSAVSITKLAVRVRAAGEREVVFIDTPDMFCGKDPSGSLYQEVQRCYLLSAPRTPRAAPGDATGPIHHRGPAGCSGGKEIFGEGAMRHTVVIFTRKEDLEGGSLTNYIQGSDNRALSELVAACGGRVCAFDNRATGSTRDDQVKGLMDLIESLATVERAGHYTNRLYSLLTQSECGPVQIHLPMQKTQARSLGWQDPLRRKWHTTPTFFPGESHGQRSLAG</sequence>
<dbReference type="InterPro" id="IPR045058">
    <property type="entry name" value="GIMA/IAN/Toc"/>
</dbReference>
<dbReference type="SUPFAM" id="SSF52540">
    <property type="entry name" value="P-loop containing nucleoside triphosphate hydrolases"/>
    <property type="match status" value="1"/>
</dbReference>
<dbReference type="InterPro" id="IPR027417">
    <property type="entry name" value="P-loop_NTPase"/>
</dbReference>
<protein>
    <recommendedName>
        <fullName evidence="4">AIG1-type G domain-containing protein</fullName>
    </recommendedName>
</protein>
<evidence type="ECO:0000259" key="4">
    <source>
        <dbReference type="PROSITE" id="PS51720"/>
    </source>
</evidence>
<reference evidence="5" key="1">
    <citation type="submission" date="2025-08" db="UniProtKB">
        <authorList>
            <consortium name="Ensembl"/>
        </authorList>
    </citation>
    <scope>IDENTIFICATION</scope>
</reference>
<dbReference type="Proteomes" id="UP000694544">
    <property type="component" value="Unplaced"/>
</dbReference>
<dbReference type="PANTHER" id="PTHR10903:SF7">
    <property type="entry name" value="GTPASE IMAP FAMILY MEMBER 2"/>
    <property type="match status" value="1"/>
</dbReference>
<accession>A0A8C6MIZ9</accession>
<dbReference type="PANTHER" id="PTHR10903">
    <property type="entry name" value="GTPASE, IMAP FAMILY MEMBER-RELATED"/>
    <property type="match status" value="1"/>
</dbReference>
<name>A0A8C6MIZ9_MOSMO</name>
<feature type="domain" description="AIG1-type G" evidence="4">
    <location>
        <begin position="34"/>
        <end position="236"/>
    </location>
</feature>
<dbReference type="Pfam" id="PF04548">
    <property type="entry name" value="AIG1"/>
    <property type="match status" value="1"/>
</dbReference>
<dbReference type="GO" id="GO:0005525">
    <property type="term" value="F:GTP binding"/>
    <property type="evidence" value="ECO:0007669"/>
    <property type="project" value="UniProtKB-KW"/>
</dbReference>
<proteinExistence type="inferred from homology"/>
<dbReference type="Gene3D" id="3.40.50.300">
    <property type="entry name" value="P-loop containing nucleotide triphosphate hydrolases"/>
    <property type="match status" value="2"/>
</dbReference>
<evidence type="ECO:0000313" key="5">
    <source>
        <dbReference type="Ensembl" id="ENSMMSP00000030342.1"/>
    </source>
</evidence>
<keyword evidence="2" id="KW-0547">Nucleotide-binding</keyword>
<evidence type="ECO:0000256" key="3">
    <source>
        <dbReference type="ARBA" id="ARBA00023134"/>
    </source>
</evidence>
<evidence type="ECO:0000313" key="6">
    <source>
        <dbReference type="Proteomes" id="UP000694544"/>
    </source>
</evidence>
<dbReference type="Ensembl" id="ENSMMST00000033404.1">
    <property type="protein sequence ID" value="ENSMMSP00000030342.1"/>
    <property type="gene ID" value="ENSMMSG00000022663.1"/>
</dbReference>
<evidence type="ECO:0000256" key="2">
    <source>
        <dbReference type="ARBA" id="ARBA00022741"/>
    </source>
</evidence>
<dbReference type="AlphaFoldDB" id="A0A8C6MIZ9"/>
<keyword evidence="6" id="KW-1185">Reference proteome</keyword>
<organism evidence="5 6">
    <name type="scientific">Moschus moschiferus</name>
    <name type="common">Siberian musk deer</name>
    <name type="synonym">Moschus sibiricus</name>
    <dbReference type="NCBI Taxonomy" id="68415"/>
    <lineage>
        <taxon>Eukaryota</taxon>
        <taxon>Metazoa</taxon>
        <taxon>Chordata</taxon>
        <taxon>Craniata</taxon>
        <taxon>Vertebrata</taxon>
        <taxon>Euteleostomi</taxon>
        <taxon>Mammalia</taxon>
        <taxon>Eutheria</taxon>
        <taxon>Laurasiatheria</taxon>
        <taxon>Artiodactyla</taxon>
        <taxon>Ruminantia</taxon>
        <taxon>Pecora</taxon>
        <taxon>Moschidae</taxon>
        <taxon>Moschus</taxon>
    </lineage>
</organism>
<dbReference type="PROSITE" id="PS51720">
    <property type="entry name" value="G_AIG1"/>
    <property type="match status" value="1"/>
</dbReference>